<protein>
    <submittedName>
        <fullName evidence="2">Uncharacterized protein</fullName>
    </submittedName>
</protein>
<dbReference type="KEGG" id="asem:NNL22_00545"/>
<evidence type="ECO:0000313" key="2">
    <source>
        <dbReference type="EMBL" id="UZW75130.1"/>
    </source>
</evidence>
<feature type="transmembrane region" description="Helical" evidence="1">
    <location>
        <begin position="6"/>
        <end position="23"/>
    </location>
</feature>
<name>A0A9E8HIS2_9ALTE</name>
<dbReference type="Proteomes" id="UP001164472">
    <property type="component" value="Chromosome"/>
</dbReference>
<evidence type="ECO:0000256" key="1">
    <source>
        <dbReference type="SAM" id="Phobius"/>
    </source>
</evidence>
<reference evidence="2" key="1">
    <citation type="submission" date="2022-07" db="EMBL/GenBank/DDBJ databases">
        <title>Alkalimarinus sp. nov., isolated from gut of a Alitta virens.</title>
        <authorList>
            <person name="Yang A.I."/>
            <person name="Shin N.-R."/>
        </authorList>
    </citation>
    <scope>NUCLEOTIDE SEQUENCE</scope>
    <source>
        <strain evidence="2">FA028</strain>
    </source>
</reference>
<dbReference type="RefSeq" id="WP_251811066.1">
    <property type="nucleotide sequence ID" value="NZ_CP101527.1"/>
</dbReference>
<feature type="transmembrane region" description="Helical" evidence="1">
    <location>
        <begin position="30"/>
        <end position="48"/>
    </location>
</feature>
<dbReference type="EMBL" id="CP101527">
    <property type="protein sequence ID" value="UZW75130.1"/>
    <property type="molecule type" value="Genomic_DNA"/>
</dbReference>
<keyword evidence="1" id="KW-1133">Transmembrane helix</keyword>
<proteinExistence type="predicted"/>
<sequence>MITYAYWALVIGLSLLVLFLLGVKRDSWKAAAITSLVIMVIGWAAYFFHFQQVFVKNWGGVMTLTIPKGQLHMGATWKDDNLWIENYDPQTNTCHFREYSKGALLEGKVVIKDCNPLMPK</sequence>
<keyword evidence="1" id="KW-0812">Transmembrane</keyword>
<keyword evidence="3" id="KW-1185">Reference proteome</keyword>
<organism evidence="2 3">
    <name type="scientific">Alkalimarinus sediminis</name>
    <dbReference type="NCBI Taxonomy" id="1632866"/>
    <lineage>
        <taxon>Bacteria</taxon>
        <taxon>Pseudomonadati</taxon>
        <taxon>Pseudomonadota</taxon>
        <taxon>Gammaproteobacteria</taxon>
        <taxon>Alteromonadales</taxon>
        <taxon>Alteromonadaceae</taxon>
        <taxon>Alkalimarinus</taxon>
    </lineage>
</organism>
<keyword evidence="1" id="KW-0472">Membrane</keyword>
<gene>
    <name evidence="2" type="ORF">NNL22_00545</name>
</gene>
<dbReference type="AlphaFoldDB" id="A0A9E8HIS2"/>
<accession>A0A9E8HIS2</accession>
<evidence type="ECO:0000313" key="3">
    <source>
        <dbReference type="Proteomes" id="UP001164472"/>
    </source>
</evidence>